<evidence type="ECO:0000313" key="1">
    <source>
        <dbReference type="EMBL" id="KKL94648.1"/>
    </source>
</evidence>
<accession>A0A0F9G7F8</accession>
<gene>
    <name evidence="1" type="ORF">LCGC14_1862550</name>
</gene>
<proteinExistence type="predicted"/>
<name>A0A0F9G7F8_9ZZZZ</name>
<dbReference type="EMBL" id="LAZR01018871">
    <property type="protein sequence ID" value="KKL94648.1"/>
    <property type="molecule type" value="Genomic_DNA"/>
</dbReference>
<organism evidence="1">
    <name type="scientific">marine sediment metagenome</name>
    <dbReference type="NCBI Taxonomy" id="412755"/>
    <lineage>
        <taxon>unclassified sequences</taxon>
        <taxon>metagenomes</taxon>
        <taxon>ecological metagenomes</taxon>
    </lineage>
</organism>
<protein>
    <submittedName>
        <fullName evidence="1">Uncharacterized protein</fullName>
    </submittedName>
</protein>
<comment type="caution">
    <text evidence="1">The sequence shown here is derived from an EMBL/GenBank/DDBJ whole genome shotgun (WGS) entry which is preliminary data.</text>
</comment>
<sequence>MEIETRKVKRDVTETTKVEHALVDDNLVVYKITDIRSAVDEDGHKSRKRNVIQGFATEDKFKTWIPGRPSTYDTGFPVALSLVADGFCEKVQQYGTPGGSFDDKWSHEDWSKMTIDKPFDALKDGASIDNIVQVSFGQDGMLYDRKGDVLPVAIVCNYMTNMHTDNSRYDLKKAVDILWDNPAVVFFDGDRNVDIIEDKNDAILSIEYYNSSPKSNHHLQFLWRPTVSECRGLWAMQLSYKGAYPSTDKGQAMFDLDVLELRKGGAALYDKFYESREYD</sequence>
<dbReference type="AlphaFoldDB" id="A0A0F9G7F8"/>
<reference evidence="1" key="1">
    <citation type="journal article" date="2015" name="Nature">
        <title>Complex archaea that bridge the gap between prokaryotes and eukaryotes.</title>
        <authorList>
            <person name="Spang A."/>
            <person name="Saw J.H."/>
            <person name="Jorgensen S.L."/>
            <person name="Zaremba-Niedzwiedzka K."/>
            <person name="Martijn J."/>
            <person name="Lind A.E."/>
            <person name="van Eijk R."/>
            <person name="Schleper C."/>
            <person name="Guy L."/>
            <person name="Ettema T.J."/>
        </authorList>
    </citation>
    <scope>NUCLEOTIDE SEQUENCE</scope>
</reference>